<reference evidence="6 7" key="2">
    <citation type="journal article" date="2010" name="Stand. Genomic Sci.">
        <title>Complete genome sequence of Desulfohalobium retbaense type strain (HR(100)).</title>
        <authorList>
            <person name="Spring S."/>
            <person name="Nolan M."/>
            <person name="Lapidus A."/>
            <person name="Glavina Del Rio T."/>
            <person name="Copeland A."/>
            <person name="Tice H."/>
            <person name="Cheng J.F."/>
            <person name="Lucas S."/>
            <person name="Land M."/>
            <person name="Chen F."/>
            <person name="Bruce D."/>
            <person name="Goodwin L."/>
            <person name="Pitluck S."/>
            <person name="Ivanova N."/>
            <person name="Mavromatis K."/>
            <person name="Mikhailova N."/>
            <person name="Pati A."/>
            <person name="Chen A."/>
            <person name="Palaniappan K."/>
            <person name="Hauser L."/>
            <person name="Chang Y.J."/>
            <person name="Jeffries C.D."/>
            <person name="Munk C."/>
            <person name="Kiss H."/>
            <person name="Chain P."/>
            <person name="Han C."/>
            <person name="Brettin T."/>
            <person name="Detter J.C."/>
            <person name="Schuler E."/>
            <person name="Goker M."/>
            <person name="Rohde M."/>
            <person name="Bristow J."/>
            <person name="Eisen J.A."/>
            <person name="Markowitz V."/>
            <person name="Hugenholtz P."/>
            <person name="Kyrpides N.C."/>
            <person name="Klenk H.P."/>
        </authorList>
    </citation>
    <scope>NUCLEOTIDE SEQUENCE [LARGE SCALE GENOMIC DNA]</scope>
    <source>
        <strain evidence="7">ATCC 49802 / DSM 20745 / S 6022</strain>
    </source>
</reference>
<keyword evidence="3" id="KW-0804">Transcription</keyword>
<evidence type="ECO:0000256" key="4">
    <source>
        <dbReference type="SAM" id="MobiDB-lite"/>
    </source>
</evidence>
<dbReference type="SUPFAM" id="SSF46785">
    <property type="entry name" value="Winged helix' DNA-binding domain"/>
    <property type="match status" value="1"/>
</dbReference>
<evidence type="ECO:0000313" key="6">
    <source>
        <dbReference type="EMBL" id="ACZ38118.1"/>
    </source>
</evidence>
<dbReference type="InterPro" id="IPR036390">
    <property type="entry name" value="WH_DNA-bd_sf"/>
</dbReference>
<reference evidence="7" key="1">
    <citation type="submission" date="2009-11" db="EMBL/GenBank/DDBJ databases">
        <title>The complete chromosome 1 of Sphaerobacter thermophilus DSM 20745.</title>
        <authorList>
            <person name="Lucas S."/>
            <person name="Copeland A."/>
            <person name="Lapidus A."/>
            <person name="Glavina del Rio T."/>
            <person name="Dalin E."/>
            <person name="Tice H."/>
            <person name="Bruce D."/>
            <person name="Goodwin L."/>
            <person name="Pitluck S."/>
            <person name="Kyrpides N."/>
            <person name="Mavromatis K."/>
            <person name="Ivanova N."/>
            <person name="Mikhailova N."/>
            <person name="LaButti K.M."/>
            <person name="Clum A."/>
            <person name="Sun H.I."/>
            <person name="Brettin T."/>
            <person name="Detter J.C."/>
            <person name="Han C."/>
            <person name="Larimer F."/>
            <person name="Land M."/>
            <person name="Hauser L."/>
            <person name="Markowitz V."/>
            <person name="Cheng J.F."/>
            <person name="Hugenholtz P."/>
            <person name="Woyke T."/>
            <person name="Wu D."/>
            <person name="Steenblock K."/>
            <person name="Schneider S."/>
            <person name="Pukall R."/>
            <person name="Goeker M."/>
            <person name="Klenk H.P."/>
            <person name="Eisen J.A."/>
        </authorList>
    </citation>
    <scope>NUCLEOTIDE SEQUENCE [LARGE SCALE GENOMIC DNA]</scope>
    <source>
        <strain evidence="7">ATCC 49802 / DSM 20745 / S 6022</strain>
    </source>
</reference>
<dbReference type="STRING" id="479434.Sthe_0681"/>
<keyword evidence="1" id="KW-0805">Transcription regulation</keyword>
<dbReference type="eggNOG" id="COG2186">
    <property type="taxonomic scope" value="Bacteria"/>
</dbReference>
<dbReference type="Proteomes" id="UP000002027">
    <property type="component" value="Chromosome 1"/>
</dbReference>
<proteinExistence type="predicted"/>
<dbReference type="RefSeq" id="WP_012871165.1">
    <property type="nucleotide sequence ID" value="NC_013523.1"/>
</dbReference>
<evidence type="ECO:0000259" key="5">
    <source>
        <dbReference type="PROSITE" id="PS50949"/>
    </source>
</evidence>
<dbReference type="GO" id="GO:0003677">
    <property type="term" value="F:DNA binding"/>
    <property type="evidence" value="ECO:0007669"/>
    <property type="project" value="UniProtKB-KW"/>
</dbReference>
<dbReference type="PANTHER" id="PTHR43537">
    <property type="entry name" value="TRANSCRIPTIONAL REGULATOR, GNTR FAMILY"/>
    <property type="match status" value="1"/>
</dbReference>
<dbReference type="EMBL" id="CP001823">
    <property type="protein sequence ID" value="ACZ38118.1"/>
    <property type="molecule type" value="Genomic_DNA"/>
</dbReference>
<evidence type="ECO:0000313" key="7">
    <source>
        <dbReference type="Proteomes" id="UP000002027"/>
    </source>
</evidence>
<organism evidence="6 7">
    <name type="scientific">Sphaerobacter thermophilus (strain ATCC 49802 / DSM 20745 / KCCM 41009 / NCIMB 13125 / S 6022)</name>
    <dbReference type="NCBI Taxonomy" id="479434"/>
    <lineage>
        <taxon>Bacteria</taxon>
        <taxon>Pseudomonadati</taxon>
        <taxon>Thermomicrobiota</taxon>
        <taxon>Thermomicrobia</taxon>
        <taxon>Sphaerobacterales</taxon>
        <taxon>Sphaerobacterineae</taxon>
        <taxon>Sphaerobacteraceae</taxon>
        <taxon>Sphaerobacter</taxon>
    </lineage>
</organism>
<evidence type="ECO:0000256" key="2">
    <source>
        <dbReference type="ARBA" id="ARBA00023125"/>
    </source>
</evidence>
<dbReference type="SUPFAM" id="SSF48008">
    <property type="entry name" value="GntR ligand-binding domain-like"/>
    <property type="match status" value="1"/>
</dbReference>
<accession>D1C1K1</accession>
<dbReference type="FunCoup" id="D1C1K1">
    <property type="interactions" value="109"/>
</dbReference>
<protein>
    <submittedName>
        <fullName evidence="6">GntR domain protein</fullName>
    </submittedName>
</protein>
<name>D1C1K1_SPHTD</name>
<keyword evidence="7" id="KW-1185">Reference proteome</keyword>
<sequence>MVEPIRRPRRLSQQIAAQLCQLIREGHYRPGDRLPAERDLAEQLQVSRASLREALRGLEIAGIVESHHGGGTYVRNGFVQGLISPLALVLEASGDLIGDLWEVRLMVEPDVAALAALRATPTDMATLEEVLRQQAEDLDHPVPQRAPNLDRQFHVALAQASGNEVAVQVIQLINRVLQEGRRHYHASPQRHLRAYQMHQEILDAVRARQPDEARDKMLQHLREVESFILGSVVEANTHRTHRTERHARSGSSVRRRRRGPDLTE</sequence>
<dbReference type="AlphaFoldDB" id="D1C1K1"/>
<dbReference type="InterPro" id="IPR036388">
    <property type="entry name" value="WH-like_DNA-bd_sf"/>
</dbReference>
<evidence type="ECO:0000256" key="1">
    <source>
        <dbReference type="ARBA" id="ARBA00023015"/>
    </source>
</evidence>
<dbReference type="Pfam" id="PF07729">
    <property type="entry name" value="FCD"/>
    <property type="match status" value="1"/>
</dbReference>
<keyword evidence="2" id="KW-0238">DNA-binding</keyword>
<dbReference type="Pfam" id="PF00392">
    <property type="entry name" value="GntR"/>
    <property type="match status" value="1"/>
</dbReference>
<dbReference type="SMART" id="SM00345">
    <property type="entry name" value="HTH_GNTR"/>
    <property type="match status" value="1"/>
</dbReference>
<gene>
    <name evidence="6" type="ordered locus">Sthe_0681</name>
</gene>
<dbReference type="Gene3D" id="1.10.10.10">
    <property type="entry name" value="Winged helix-like DNA-binding domain superfamily/Winged helix DNA-binding domain"/>
    <property type="match status" value="1"/>
</dbReference>
<dbReference type="InParanoid" id="D1C1K1"/>
<dbReference type="InterPro" id="IPR000524">
    <property type="entry name" value="Tscrpt_reg_HTH_GntR"/>
</dbReference>
<dbReference type="Gene3D" id="1.20.120.530">
    <property type="entry name" value="GntR ligand-binding domain-like"/>
    <property type="match status" value="1"/>
</dbReference>
<feature type="domain" description="HTH gntR-type" evidence="5">
    <location>
        <begin position="9"/>
        <end position="77"/>
    </location>
</feature>
<dbReference type="GO" id="GO:0003700">
    <property type="term" value="F:DNA-binding transcription factor activity"/>
    <property type="evidence" value="ECO:0007669"/>
    <property type="project" value="InterPro"/>
</dbReference>
<dbReference type="InterPro" id="IPR008920">
    <property type="entry name" value="TF_FadR/GntR_C"/>
</dbReference>
<dbReference type="InterPro" id="IPR011711">
    <property type="entry name" value="GntR_C"/>
</dbReference>
<evidence type="ECO:0000256" key="3">
    <source>
        <dbReference type="ARBA" id="ARBA00023163"/>
    </source>
</evidence>
<dbReference type="PANTHER" id="PTHR43537:SF5">
    <property type="entry name" value="UXU OPERON TRANSCRIPTIONAL REGULATOR"/>
    <property type="match status" value="1"/>
</dbReference>
<dbReference type="CDD" id="cd07377">
    <property type="entry name" value="WHTH_GntR"/>
    <property type="match status" value="1"/>
</dbReference>
<feature type="region of interest" description="Disordered" evidence="4">
    <location>
        <begin position="237"/>
        <end position="264"/>
    </location>
</feature>
<dbReference type="PROSITE" id="PS50949">
    <property type="entry name" value="HTH_GNTR"/>
    <property type="match status" value="1"/>
</dbReference>
<dbReference type="SMART" id="SM00895">
    <property type="entry name" value="FCD"/>
    <property type="match status" value="1"/>
</dbReference>
<dbReference type="KEGG" id="sti:Sthe_0681"/>
<dbReference type="PRINTS" id="PR00035">
    <property type="entry name" value="HTHGNTR"/>
</dbReference>
<dbReference type="HOGENOM" id="CLU_017584_9_5_0"/>